<dbReference type="EMBL" id="JASPKY010000091">
    <property type="protein sequence ID" value="KAK9738076.1"/>
    <property type="molecule type" value="Genomic_DNA"/>
</dbReference>
<gene>
    <name evidence="1" type="ORF">QE152_g10193</name>
</gene>
<dbReference type="Proteomes" id="UP001458880">
    <property type="component" value="Unassembled WGS sequence"/>
</dbReference>
<reference evidence="1 2" key="1">
    <citation type="journal article" date="2024" name="BMC Genomics">
        <title>De novo assembly and annotation of Popillia japonica's genome with initial clues to its potential as an invasive pest.</title>
        <authorList>
            <person name="Cucini C."/>
            <person name="Boschi S."/>
            <person name="Funari R."/>
            <person name="Cardaioli E."/>
            <person name="Iannotti N."/>
            <person name="Marturano G."/>
            <person name="Paoli F."/>
            <person name="Bruttini M."/>
            <person name="Carapelli A."/>
            <person name="Frati F."/>
            <person name="Nardi F."/>
        </authorList>
    </citation>
    <scope>NUCLEOTIDE SEQUENCE [LARGE SCALE GENOMIC DNA]</scope>
    <source>
        <strain evidence="1">DMR45628</strain>
    </source>
</reference>
<protein>
    <recommendedName>
        <fullName evidence="3">HTH CENPB-type domain-containing protein</fullName>
    </recommendedName>
</protein>
<sequence length="208" mass="23641">MSVRSVAEAYGIGKSYLARLVLKAKSLPQVSDFTHAPDIGNRRVFSKAEEELLCQYLKTAYGLTAVQTRQLAFDYAKSLNKEIPPTWQSREKGGVDWLRGLFKRHKDISLRQPEKTSLARATSFNPTRGLFKRHKDISLRQPEKTSLARATSFNPTNVSKFYENIESILKKYQFTADRIYNGDETGLCTVWSKVDLQVALRFATKVDG</sequence>
<keyword evidence="2" id="KW-1185">Reference proteome</keyword>
<comment type="caution">
    <text evidence="1">The sequence shown here is derived from an EMBL/GenBank/DDBJ whole genome shotgun (WGS) entry which is preliminary data.</text>
</comment>
<proteinExistence type="predicted"/>
<organism evidence="1 2">
    <name type="scientific">Popillia japonica</name>
    <name type="common">Japanese beetle</name>
    <dbReference type="NCBI Taxonomy" id="7064"/>
    <lineage>
        <taxon>Eukaryota</taxon>
        <taxon>Metazoa</taxon>
        <taxon>Ecdysozoa</taxon>
        <taxon>Arthropoda</taxon>
        <taxon>Hexapoda</taxon>
        <taxon>Insecta</taxon>
        <taxon>Pterygota</taxon>
        <taxon>Neoptera</taxon>
        <taxon>Endopterygota</taxon>
        <taxon>Coleoptera</taxon>
        <taxon>Polyphaga</taxon>
        <taxon>Scarabaeiformia</taxon>
        <taxon>Scarabaeidae</taxon>
        <taxon>Rutelinae</taxon>
        <taxon>Popillia</taxon>
    </lineage>
</organism>
<evidence type="ECO:0000313" key="1">
    <source>
        <dbReference type="EMBL" id="KAK9738076.1"/>
    </source>
</evidence>
<dbReference type="AlphaFoldDB" id="A0AAW1LVX9"/>
<accession>A0AAW1LVX9</accession>
<evidence type="ECO:0008006" key="3">
    <source>
        <dbReference type="Google" id="ProtNLM"/>
    </source>
</evidence>
<name>A0AAW1LVX9_POPJA</name>
<evidence type="ECO:0000313" key="2">
    <source>
        <dbReference type="Proteomes" id="UP001458880"/>
    </source>
</evidence>